<sequence>SEPQESIINNLEQHWLENFYFDELEDWSYSPLHPVVARDSYEAEIFKDRLNLPPDYYEDENFPSVLCCAHDVPASFIKNRRNMSSRQLCEYYAVNNDEDQQIVRGFAEKSEKIDKIFAAIMVRDVQKVWQQFLVNINIPAIYEDSTIANNFEKLLSDVVYAGLWAIIFFQPKDAQAIFFNLNNNLYTVNLNVLTLSSWNVASSIDLSRYNFMAQRGPEAIE</sequence>
<reference evidence="1" key="1">
    <citation type="submission" date="2021-06" db="EMBL/GenBank/DDBJ databases">
        <authorList>
            <person name="Kallberg Y."/>
            <person name="Tangrot J."/>
            <person name="Rosling A."/>
        </authorList>
    </citation>
    <scope>NUCLEOTIDE SEQUENCE</scope>
    <source>
        <strain evidence="1">28 12/20/2015</strain>
    </source>
</reference>
<feature type="non-terminal residue" evidence="1">
    <location>
        <position position="1"/>
    </location>
</feature>
<proteinExistence type="predicted"/>
<keyword evidence="2" id="KW-1185">Reference proteome</keyword>
<accession>A0ACA9N1J1</accession>
<gene>
    <name evidence="1" type="ORF">SPELUC_LOCUS8115</name>
</gene>
<dbReference type="Proteomes" id="UP000789366">
    <property type="component" value="Unassembled WGS sequence"/>
</dbReference>
<dbReference type="EMBL" id="CAJVPW010011662">
    <property type="protein sequence ID" value="CAG8627872.1"/>
    <property type="molecule type" value="Genomic_DNA"/>
</dbReference>
<evidence type="ECO:0000313" key="2">
    <source>
        <dbReference type="Proteomes" id="UP000789366"/>
    </source>
</evidence>
<organism evidence="1 2">
    <name type="scientific">Cetraspora pellucida</name>
    <dbReference type="NCBI Taxonomy" id="1433469"/>
    <lineage>
        <taxon>Eukaryota</taxon>
        <taxon>Fungi</taxon>
        <taxon>Fungi incertae sedis</taxon>
        <taxon>Mucoromycota</taxon>
        <taxon>Glomeromycotina</taxon>
        <taxon>Glomeromycetes</taxon>
        <taxon>Diversisporales</taxon>
        <taxon>Gigasporaceae</taxon>
        <taxon>Cetraspora</taxon>
    </lineage>
</organism>
<protein>
    <submittedName>
        <fullName evidence="1">17892_t:CDS:1</fullName>
    </submittedName>
</protein>
<comment type="caution">
    <text evidence="1">The sequence shown here is derived from an EMBL/GenBank/DDBJ whole genome shotgun (WGS) entry which is preliminary data.</text>
</comment>
<evidence type="ECO:0000313" key="1">
    <source>
        <dbReference type="EMBL" id="CAG8627872.1"/>
    </source>
</evidence>
<name>A0ACA9N1J1_9GLOM</name>